<dbReference type="KEGG" id="bfn:OI25_3030"/>
<dbReference type="AlphaFoldDB" id="A0AAU8SU35"/>
<evidence type="ECO:0000313" key="2">
    <source>
        <dbReference type="Proteomes" id="UP000032614"/>
    </source>
</evidence>
<reference evidence="1 2" key="1">
    <citation type="journal article" date="2015" name="Genome Announc.">
        <title>Complete genome sequences for 59 burkholderia isolates, both pathogenic and near neighbor.</title>
        <authorList>
            <person name="Johnson S.L."/>
            <person name="Bishop-Lilly K.A."/>
            <person name="Ladner J.T."/>
            <person name="Daligault H.E."/>
            <person name="Davenport K.W."/>
            <person name="Jaissle J."/>
            <person name="Frey K.G."/>
            <person name="Koroleva G.I."/>
            <person name="Bruce D.C."/>
            <person name="Coyne S.R."/>
            <person name="Broomall S.M."/>
            <person name="Li P.E."/>
            <person name="Teshima H."/>
            <person name="Gibbons H.S."/>
            <person name="Palacios G.F."/>
            <person name="Rosenzweig C.N."/>
            <person name="Redden C.L."/>
            <person name="Xu Y."/>
            <person name="Minogue T.D."/>
            <person name="Chain P.S."/>
        </authorList>
    </citation>
    <scope>NUCLEOTIDE SEQUENCE [LARGE SCALE GENOMIC DNA]</scope>
    <source>
        <strain evidence="1 2">ATCC BAA-463</strain>
    </source>
</reference>
<accession>A0AAU8SU35</accession>
<evidence type="ECO:0000313" key="1">
    <source>
        <dbReference type="EMBL" id="AJZ57436.1"/>
    </source>
</evidence>
<dbReference type="EMBL" id="CP010026">
    <property type="protein sequence ID" value="AJZ57436.1"/>
    <property type="molecule type" value="Genomic_DNA"/>
</dbReference>
<sequence length="329" mass="37675">MKKLQLSYAGHVSDRIQDLYYGKVAPEGIDLYFIPLQPFEAFNRMLHGDFHCAEMSFSTYVIRIAQGKLPFVAIPVFPARTFRHGAIYVNRHAGIFKPEHLAGRCVGVPEYQMTAAVWARGILQHEYSVKPADMKWVTGGLREAGRKPMIDLDFDGIDIRYEQHKTLNDMLLSGEIDALIAPQVPPALLAGHPDLDYLFPDYPEVERAYFRKTAIFPIMHVVVIQREIYEQHPWAAVSLYRAFEQAKRNCMNNLAVEEPLPVSLPWLPNYAKSIRELMGDDYWPYGIEKNRGTIDALCQYTWEQGLAARKVGIEELFVQNIANLSQFKL</sequence>
<protein>
    <submittedName>
        <fullName evidence="1">4,5-dihydroxyphthalate decarboxylase</fullName>
    </submittedName>
</protein>
<gene>
    <name evidence="1" type="ORF">OI25_3030</name>
</gene>
<dbReference type="Proteomes" id="UP000032614">
    <property type="component" value="Chromosome 1"/>
</dbReference>
<organism evidence="1 2">
    <name type="scientific">Paraburkholderia fungorum</name>
    <dbReference type="NCBI Taxonomy" id="134537"/>
    <lineage>
        <taxon>Bacteria</taxon>
        <taxon>Pseudomonadati</taxon>
        <taxon>Pseudomonadota</taxon>
        <taxon>Betaproteobacteria</taxon>
        <taxon>Burkholderiales</taxon>
        <taxon>Burkholderiaceae</taxon>
        <taxon>Paraburkholderia</taxon>
    </lineage>
</organism>
<name>A0AAU8SU35_9BURK</name>
<dbReference type="SUPFAM" id="SSF53850">
    <property type="entry name" value="Periplasmic binding protein-like II"/>
    <property type="match status" value="1"/>
</dbReference>
<proteinExistence type="predicted"/>